<dbReference type="InterPro" id="IPR027383">
    <property type="entry name" value="Znf_put"/>
</dbReference>
<feature type="domain" description="Putative zinc-finger" evidence="1">
    <location>
        <begin position="6"/>
        <end position="40"/>
    </location>
</feature>
<accession>A0A545T8Y5</accession>
<reference evidence="2 3" key="1">
    <citation type="submission" date="2019-06" db="EMBL/GenBank/DDBJ databases">
        <title>Draft genome of Aliikangiella marina GYP-15.</title>
        <authorList>
            <person name="Wang G."/>
        </authorList>
    </citation>
    <scope>NUCLEOTIDE SEQUENCE [LARGE SCALE GENOMIC DNA]</scope>
    <source>
        <strain evidence="2 3">GYP-15</strain>
    </source>
</reference>
<dbReference type="RefSeq" id="WP_142942379.1">
    <property type="nucleotide sequence ID" value="NZ_VIKR01000003.1"/>
</dbReference>
<evidence type="ECO:0000313" key="2">
    <source>
        <dbReference type="EMBL" id="TQV73671.1"/>
    </source>
</evidence>
<organism evidence="2 3">
    <name type="scientific">Aliikangiella marina</name>
    <dbReference type="NCBI Taxonomy" id="1712262"/>
    <lineage>
        <taxon>Bacteria</taxon>
        <taxon>Pseudomonadati</taxon>
        <taxon>Pseudomonadota</taxon>
        <taxon>Gammaproteobacteria</taxon>
        <taxon>Oceanospirillales</taxon>
        <taxon>Pleioneaceae</taxon>
        <taxon>Aliikangiella</taxon>
    </lineage>
</organism>
<evidence type="ECO:0000259" key="1">
    <source>
        <dbReference type="Pfam" id="PF13490"/>
    </source>
</evidence>
<dbReference type="AlphaFoldDB" id="A0A545T8Y5"/>
<protein>
    <recommendedName>
        <fullName evidence="1">Putative zinc-finger domain-containing protein</fullName>
    </recommendedName>
</protein>
<evidence type="ECO:0000313" key="3">
    <source>
        <dbReference type="Proteomes" id="UP000317839"/>
    </source>
</evidence>
<dbReference type="OrthoDB" id="8374021at2"/>
<dbReference type="Pfam" id="PF13490">
    <property type="entry name" value="zf-HC2"/>
    <property type="match status" value="1"/>
</dbReference>
<dbReference type="EMBL" id="VIKR01000003">
    <property type="protein sequence ID" value="TQV73671.1"/>
    <property type="molecule type" value="Genomic_DNA"/>
</dbReference>
<name>A0A545T8Y5_9GAMM</name>
<gene>
    <name evidence="2" type="ORF">FLL45_12420</name>
</gene>
<keyword evidence="3" id="KW-1185">Reference proteome</keyword>
<proteinExistence type="predicted"/>
<sequence length="88" mass="10055">MLIPSCKEVAEQLSENMDKPVTGIRGLRLKLHLWVCRNCRRYHDQMELTSKTIALMGSNKQPSEAVKKDMMERFRDAKTDSGKESAAD</sequence>
<comment type="caution">
    <text evidence="2">The sequence shown here is derived from an EMBL/GenBank/DDBJ whole genome shotgun (WGS) entry which is preliminary data.</text>
</comment>
<dbReference type="Proteomes" id="UP000317839">
    <property type="component" value="Unassembled WGS sequence"/>
</dbReference>